<sequence length="232" mass="26907">MRGVCATREVTRNHDEVCLRLHELLESKDKKIKDVEKTIREIIGQLRELKSELVQAESKLAMQESLIARLKIEADDRDKVHISYNGVLMWEIDNYRERKRDAKSGERPSFYSNDFYNDFYGYRMCARVYLNGDGVGKNTHLSIFFAVKKGKHDDILKWPFGLRVKFSLLNQSGRDNISDAFRPDPNSSSFQKPVRDINVASGCPMFVSQQVVENDGFLKNNRIWLKVTVEQP</sequence>
<dbReference type="GO" id="GO:0006915">
    <property type="term" value="P:apoptotic process"/>
    <property type="evidence" value="ECO:0007669"/>
    <property type="project" value="UniProtKB-KW"/>
</dbReference>
<dbReference type="Gene3D" id="2.60.210.10">
    <property type="entry name" value="Apoptosis, Tumor Necrosis Factor Receptor Associated Protein 2, Chain A"/>
    <property type="match status" value="1"/>
</dbReference>
<keyword evidence="2" id="KW-0053">Apoptosis</keyword>
<dbReference type="InterPro" id="IPR008974">
    <property type="entry name" value="TRAF-like"/>
</dbReference>
<dbReference type="GO" id="GO:0005164">
    <property type="term" value="F:tumor necrosis factor receptor binding"/>
    <property type="evidence" value="ECO:0007669"/>
    <property type="project" value="TreeGrafter"/>
</dbReference>
<dbReference type="PANTHER" id="PTHR10131">
    <property type="entry name" value="TNF RECEPTOR ASSOCIATED FACTOR"/>
    <property type="match status" value="1"/>
</dbReference>
<evidence type="ECO:0000256" key="4">
    <source>
        <dbReference type="ARBA" id="ARBA00023054"/>
    </source>
</evidence>
<dbReference type="AlphaFoldDB" id="A0A9Q1C5I3"/>
<dbReference type="GO" id="GO:0009898">
    <property type="term" value="C:cytoplasmic side of plasma membrane"/>
    <property type="evidence" value="ECO:0007669"/>
    <property type="project" value="TreeGrafter"/>
</dbReference>
<dbReference type="GO" id="GO:0043122">
    <property type="term" value="P:regulation of canonical NF-kappaB signal transduction"/>
    <property type="evidence" value="ECO:0007669"/>
    <property type="project" value="TreeGrafter"/>
</dbReference>
<evidence type="ECO:0000313" key="8">
    <source>
        <dbReference type="Proteomes" id="UP001152320"/>
    </source>
</evidence>
<dbReference type="InterPro" id="IPR002083">
    <property type="entry name" value="MATH/TRAF_dom"/>
</dbReference>
<dbReference type="Pfam" id="PF21355">
    <property type="entry name" value="TRAF-mep_MATH"/>
    <property type="match status" value="1"/>
</dbReference>
<accession>A0A9Q1C5I3</accession>
<dbReference type="OrthoDB" id="6499288at2759"/>
<keyword evidence="1" id="KW-1017">Isopeptide bond</keyword>
<dbReference type="PANTHER" id="PTHR10131:SF138">
    <property type="entry name" value="RE66324P"/>
    <property type="match status" value="1"/>
</dbReference>
<comment type="caution">
    <text evidence="7">The sequence shown here is derived from an EMBL/GenBank/DDBJ whole genome shotgun (WGS) entry which is preliminary data.</text>
</comment>
<keyword evidence="4 5" id="KW-0175">Coiled coil</keyword>
<organism evidence="7 8">
    <name type="scientific">Holothuria leucospilota</name>
    <name type="common">Black long sea cucumber</name>
    <name type="synonym">Mertensiothuria leucospilota</name>
    <dbReference type="NCBI Taxonomy" id="206669"/>
    <lineage>
        <taxon>Eukaryota</taxon>
        <taxon>Metazoa</taxon>
        <taxon>Echinodermata</taxon>
        <taxon>Eleutherozoa</taxon>
        <taxon>Echinozoa</taxon>
        <taxon>Holothuroidea</taxon>
        <taxon>Aspidochirotacea</taxon>
        <taxon>Aspidochirotida</taxon>
        <taxon>Holothuriidae</taxon>
        <taxon>Holothuria</taxon>
    </lineage>
</organism>
<evidence type="ECO:0000259" key="6">
    <source>
        <dbReference type="PROSITE" id="PS50144"/>
    </source>
</evidence>
<reference evidence="7" key="1">
    <citation type="submission" date="2021-10" db="EMBL/GenBank/DDBJ databases">
        <title>Tropical sea cucumber genome reveals ecological adaptation and Cuvierian tubules defense mechanism.</title>
        <authorList>
            <person name="Chen T."/>
        </authorList>
    </citation>
    <scope>NUCLEOTIDE SEQUENCE</scope>
    <source>
        <strain evidence="7">Nanhai2018</strain>
        <tissue evidence="7">Muscle</tissue>
    </source>
</reference>
<dbReference type="FunFam" id="2.60.210.10:FF:000001">
    <property type="entry name" value="TNF receptor-associated factor"/>
    <property type="match status" value="1"/>
</dbReference>
<name>A0A9Q1C5I3_HOLLE</name>
<keyword evidence="7" id="KW-0675">Receptor</keyword>
<proteinExistence type="predicted"/>
<feature type="coiled-coil region" evidence="5">
    <location>
        <begin position="32"/>
        <end position="73"/>
    </location>
</feature>
<dbReference type="Proteomes" id="UP001152320">
    <property type="component" value="Chromosome 7"/>
</dbReference>
<protein>
    <submittedName>
        <fullName evidence="7">TNF receptor-associated factor 3</fullName>
    </submittedName>
</protein>
<dbReference type="InterPro" id="IPR049342">
    <property type="entry name" value="TRAF1-6_MATH_dom"/>
</dbReference>
<evidence type="ECO:0000256" key="1">
    <source>
        <dbReference type="ARBA" id="ARBA00022499"/>
    </source>
</evidence>
<feature type="domain" description="MATH" evidence="6">
    <location>
        <begin position="85"/>
        <end position="229"/>
    </location>
</feature>
<evidence type="ECO:0000256" key="3">
    <source>
        <dbReference type="ARBA" id="ARBA00022843"/>
    </source>
</evidence>
<gene>
    <name evidence="7" type="ORF">HOLleu_16600</name>
</gene>
<keyword evidence="8" id="KW-1185">Reference proteome</keyword>
<dbReference type="SMART" id="SM00061">
    <property type="entry name" value="MATH"/>
    <property type="match status" value="1"/>
</dbReference>
<evidence type="ECO:0000256" key="5">
    <source>
        <dbReference type="SAM" id="Coils"/>
    </source>
</evidence>
<dbReference type="SUPFAM" id="SSF49599">
    <property type="entry name" value="TRAF domain-like"/>
    <property type="match status" value="1"/>
</dbReference>
<dbReference type="EMBL" id="JAIZAY010000007">
    <property type="protein sequence ID" value="KAJ8039017.1"/>
    <property type="molecule type" value="Genomic_DNA"/>
</dbReference>
<keyword evidence="3" id="KW-0832">Ubl conjugation</keyword>
<dbReference type="PROSITE" id="PS50144">
    <property type="entry name" value="MATH"/>
    <property type="match status" value="1"/>
</dbReference>
<evidence type="ECO:0000313" key="7">
    <source>
        <dbReference type="EMBL" id="KAJ8039017.1"/>
    </source>
</evidence>
<evidence type="ECO:0000256" key="2">
    <source>
        <dbReference type="ARBA" id="ARBA00022703"/>
    </source>
</evidence>